<feature type="transmembrane region" description="Helical" evidence="1">
    <location>
        <begin position="48"/>
        <end position="64"/>
    </location>
</feature>
<reference evidence="2" key="1">
    <citation type="submission" date="2021-01" db="EMBL/GenBank/DDBJ databases">
        <title>Whole genome shotgun sequence of Actinoplanes siamensis NBRC 109076.</title>
        <authorList>
            <person name="Komaki H."/>
            <person name="Tamura T."/>
        </authorList>
    </citation>
    <scope>NUCLEOTIDE SEQUENCE</scope>
    <source>
        <strain evidence="2">NBRC 109076</strain>
    </source>
</reference>
<proteinExistence type="predicted"/>
<comment type="caution">
    <text evidence="2">The sequence shown here is derived from an EMBL/GenBank/DDBJ whole genome shotgun (WGS) entry which is preliminary data.</text>
</comment>
<keyword evidence="1" id="KW-0812">Transmembrane</keyword>
<keyword evidence="1" id="KW-1133">Transmembrane helix</keyword>
<keyword evidence="1" id="KW-0472">Membrane</keyword>
<sequence>MASEYAAGREIPEIAARYDVREEYVQRVIEDATAPQPVTSRWSLSNQGNRILIAVLLGWIAWLISGRLTIWTLVVVAIAAYVVTTLVVSVRRRP</sequence>
<gene>
    <name evidence="2" type="ORF">Asi03nite_61960</name>
</gene>
<evidence type="ECO:0000256" key="1">
    <source>
        <dbReference type="SAM" id="Phobius"/>
    </source>
</evidence>
<protein>
    <submittedName>
        <fullName evidence="2">Uncharacterized protein</fullName>
    </submittedName>
</protein>
<dbReference type="AlphaFoldDB" id="A0A919ND02"/>
<feature type="transmembrane region" description="Helical" evidence="1">
    <location>
        <begin position="70"/>
        <end position="90"/>
    </location>
</feature>
<evidence type="ECO:0000313" key="2">
    <source>
        <dbReference type="EMBL" id="GIF08658.1"/>
    </source>
</evidence>
<evidence type="ECO:0000313" key="3">
    <source>
        <dbReference type="Proteomes" id="UP000629619"/>
    </source>
</evidence>
<dbReference type="Proteomes" id="UP000629619">
    <property type="component" value="Unassembled WGS sequence"/>
</dbReference>
<accession>A0A919ND02</accession>
<dbReference type="EMBL" id="BOMW01000066">
    <property type="protein sequence ID" value="GIF08658.1"/>
    <property type="molecule type" value="Genomic_DNA"/>
</dbReference>
<organism evidence="2 3">
    <name type="scientific">Actinoplanes siamensis</name>
    <dbReference type="NCBI Taxonomy" id="1223317"/>
    <lineage>
        <taxon>Bacteria</taxon>
        <taxon>Bacillati</taxon>
        <taxon>Actinomycetota</taxon>
        <taxon>Actinomycetes</taxon>
        <taxon>Micromonosporales</taxon>
        <taxon>Micromonosporaceae</taxon>
        <taxon>Actinoplanes</taxon>
    </lineage>
</organism>
<name>A0A919ND02_9ACTN</name>
<keyword evidence="3" id="KW-1185">Reference proteome</keyword>